<evidence type="ECO:0000256" key="5">
    <source>
        <dbReference type="ARBA" id="ARBA00013376"/>
    </source>
</evidence>
<evidence type="ECO:0000256" key="3">
    <source>
        <dbReference type="ARBA" id="ARBA00006753"/>
    </source>
</evidence>
<dbReference type="EC" id="1.1.1.3" evidence="4 12"/>
<dbReference type="GO" id="GO:0004412">
    <property type="term" value="F:homoserine dehydrogenase activity"/>
    <property type="evidence" value="ECO:0007669"/>
    <property type="project" value="UniProtKB-EC"/>
</dbReference>
<evidence type="ECO:0000256" key="11">
    <source>
        <dbReference type="PIRSR" id="PIRSR036497-2"/>
    </source>
</evidence>
<dbReference type="PANTHER" id="PTHR43331">
    <property type="entry name" value="HOMOSERINE DEHYDROGENASE"/>
    <property type="match status" value="1"/>
</dbReference>
<dbReference type="RefSeq" id="WP_106059495.1">
    <property type="nucleotide sequence ID" value="NZ_PVXQ01000013.1"/>
</dbReference>
<evidence type="ECO:0000256" key="7">
    <source>
        <dbReference type="ARBA" id="ARBA00023002"/>
    </source>
</evidence>
<dbReference type="GO" id="GO:0009086">
    <property type="term" value="P:methionine biosynthetic process"/>
    <property type="evidence" value="ECO:0007669"/>
    <property type="project" value="UniProtKB-KW"/>
</dbReference>
<dbReference type="InterPro" id="IPR001342">
    <property type="entry name" value="HDH_cat"/>
</dbReference>
<dbReference type="PANTHER" id="PTHR43331:SF1">
    <property type="entry name" value="HOMOSERINE DEHYDROGENASE"/>
    <property type="match status" value="1"/>
</dbReference>
<proteinExistence type="inferred from homology"/>
<dbReference type="InterPro" id="IPR036291">
    <property type="entry name" value="NAD(P)-bd_dom_sf"/>
</dbReference>
<evidence type="ECO:0000256" key="12">
    <source>
        <dbReference type="RuleBase" id="RU000579"/>
    </source>
</evidence>
<comment type="catalytic activity">
    <reaction evidence="9">
        <text>L-homoserine + NADP(+) = L-aspartate 4-semialdehyde + NADPH + H(+)</text>
        <dbReference type="Rhea" id="RHEA:15761"/>
        <dbReference type="ChEBI" id="CHEBI:15378"/>
        <dbReference type="ChEBI" id="CHEBI:57476"/>
        <dbReference type="ChEBI" id="CHEBI:57783"/>
        <dbReference type="ChEBI" id="CHEBI:58349"/>
        <dbReference type="ChEBI" id="CHEBI:537519"/>
        <dbReference type="EC" id="1.1.1.3"/>
    </reaction>
    <physiologicalReaction direction="right-to-left" evidence="9">
        <dbReference type="Rhea" id="RHEA:15763"/>
    </physiologicalReaction>
</comment>
<feature type="binding site" evidence="11">
    <location>
        <position position="112"/>
    </location>
    <ligand>
        <name>NADPH</name>
        <dbReference type="ChEBI" id="CHEBI:57783"/>
    </ligand>
</feature>
<evidence type="ECO:0000256" key="4">
    <source>
        <dbReference type="ARBA" id="ARBA00013213"/>
    </source>
</evidence>
<evidence type="ECO:0000256" key="1">
    <source>
        <dbReference type="ARBA" id="ARBA00005056"/>
    </source>
</evidence>
<keyword evidence="6 12" id="KW-0791">Threonine biosynthesis</keyword>
<dbReference type="NCBIfam" id="NF004976">
    <property type="entry name" value="PRK06349.1"/>
    <property type="match status" value="1"/>
</dbReference>
<dbReference type="Proteomes" id="UP000239471">
    <property type="component" value="Unassembled WGS sequence"/>
</dbReference>
<evidence type="ECO:0000256" key="13">
    <source>
        <dbReference type="RuleBase" id="RU004171"/>
    </source>
</evidence>
<evidence type="ECO:0000256" key="2">
    <source>
        <dbReference type="ARBA" id="ARBA00005062"/>
    </source>
</evidence>
<dbReference type="InterPro" id="IPR022697">
    <property type="entry name" value="HDH_short"/>
</dbReference>
<dbReference type="Gene3D" id="3.40.50.720">
    <property type="entry name" value="NAD(P)-binding Rossmann-like Domain"/>
    <property type="match status" value="1"/>
</dbReference>
<feature type="binding site" evidence="11">
    <location>
        <begin position="7"/>
        <end position="12"/>
    </location>
    <ligand>
        <name>NADP(+)</name>
        <dbReference type="ChEBI" id="CHEBI:58349"/>
    </ligand>
</feature>
<keyword evidence="12" id="KW-0028">Amino-acid biosynthesis</keyword>
<comment type="pathway">
    <text evidence="1 12">Amino-acid biosynthesis; L-threonine biosynthesis; L-threonine from L-aspartate: step 3/5.</text>
</comment>
<sequence length="329" mass="36051">MNIGLIGYGGVGKAFIRLLEEKHIHCSIKYILKSDGGVFNSKGLDINDVIKIEDNIKEHEEWMEGRNFENVIDEKIDFLVELTPTNMKTGEPALTYIKEALNRGINVVTGNKGPILINYLGLKELAKKNNVSLGIGCTTGGALPSITGGRVDCAGARIEEIQGVLNGTTNYILKEMGTKEIEYEEALKNAQELGIAETNPKMDVEGFDTAIKMIILTNALLGKKLTLEDAEIEGITKVTVKDIKEAEQEGKKIKLLGKVFTKKGNIKVKVTPVSIDEEHPLYFVEGKNKGIYYRTDTLGDITIIGGASSTRNAAAAILRDIENIKIMRV</sequence>
<name>A0A2T0BFT4_9CLOT</name>
<evidence type="ECO:0000313" key="15">
    <source>
        <dbReference type="EMBL" id="PRR82693.1"/>
    </source>
</evidence>
<dbReference type="PROSITE" id="PS01042">
    <property type="entry name" value="HOMOSER_DHGENASE"/>
    <property type="match status" value="1"/>
</dbReference>
<dbReference type="GO" id="GO:0009088">
    <property type="term" value="P:threonine biosynthetic process"/>
    <property type="evidence" value="ECO:0007669"/>
    <property type="project" value="UniProtKB-UniPathway"/>
</dbReference>
<keyword evidence="8" id="KW-0915">Sodium</keyword>
<evidence type="ECO:0000313" key="16">
    <source>
        <dbReference type="Proteomes" id="UP000239471"/>
    </source>
</evidence>
<dbReference type="SUPFAM" id="SSF55347">
    <property type="entry name" value="Glyceraldehyde-3-phosphate dehydrogenase-like, C-terminal domain"/>
    <property type="match status" value="1"/>
</dbReference>
<dbReference type="UniPathway" id="UPA00050">
    <property type="reaction ID" value="UER00063"/>
</dbReference>
<dbReference type="FunFam" id="3.30.360.10:FF:000005">
    <property type="entry name" value="Homoserine dehydrogenase"/>
    <property type="match status" value="1"/>
</dbReference>
<organism evidence="15 16">
    <name type="scientific">Clostridium vincentii</name>
    <dbReference type="NCBI Taxonomy" id="52704"/>
    <lineage>
        <taxon>Bacteria</taxon>
        <taxon>Bacillati</taxon>
        <taxon>Bacillota</taxon>
        <taxon>Clostridia</taxon>
        <taxon>Eubacteriales</taxon>
        <taxon>Clostridiaceae</taxon>
        <taxon>Clostridium</taxon>
    </lineage>
</organism>
<evidence type="ECO:0000259" key="14">
    <source>
        <dbReference type="Pfam" id="PF00742"/>
    </source>
</evidence>
<comment type="caution">
    <text evidence="15">The sequence shown here is derived from an EMBL/GenBank/DDBJ whole genome shotgun (WGS) entry which is preliminary data.</text>
</comment>
<evidence type="ECO:0000256" key="10">
    <source>
        <dbReference type="PIRSR" id="PIRSR036497-1"/>
    </source>
</evidence>
<protein>
    <recommendedName>
        <fullName evidence="5 12">Homoserine dehydrogenase</fullName>
        <ecNumber evidence="4 12">1.1.1.3</ecNumber>
    </recommendedName>
</protein>
<dbReference type="SUPFAM" id="SSF51735">
    <property type="entry name" value="NAD(P)-binding Rossmann-fold domains"/>
    <property type="match status" value="1"/>
</dbReference>
<comment type="pathway">
    <text evidence="2 12">Amino-acid biosynthesis; L-methionine biosynthesis via de novo pathway; L-homoserine from L-aspartate: step 3/3.</text>
</comment>
<dbReference type="AlphaFoldDB" id="A0A2T0BFT4"/>
<dbReference type="UniPathway" id="UPA00051">
    <property type="reaction ID" value="UER00465"/>
</dbReference>
<dbReference type="Pfam" id="PF00742">
    <property type="entry name" value="Homoserine_dh"/>
    <property type="match status" value="1"/>
</dbReference>
<gene>
    <name evidence="15" type="primary">hom_2</name>
    <name evidence="15" type="ORF">CLVI_15020</name>
</gene>
<dbReference type="InterPro" id="IPR019811">
    <property type="entry name" value="HDH_CS"/>
</dbReference>
<feature type="active site" description="Proton donor" evidence="10">
    <location>
        <position position="212"/>
    </location>
</feature>
<feature type="domain" description="Homoserine dehydrogenase catalytic" evidence="14">
    <location>
        <begin position="150"/>
        <end position="321"/>
    </location>
</feature>
<dbReference type="EMBL" id="PVXQ01000013">
    <property type="protein sequence ID" value="PRR82693.1"/>
    <property type="molecule type" value="Genomic_DNA"/>
</dbReference>
<dbReference type="Gene3D" id="3.30.360.10">
    <property type="entry name" value="Dihydrodipicolinate Reductase, domain 2"/>
    <property type="match status" value="1"/>
</dbReference>
<comment type="similarity">
    <text evidence="3 13">Belongs to the homoserine dehydrogenase family.</text>
</comment>
<feature type="binding site" evidence="11">
    <location>
        <position position="197"/>
    </location>
    <ligand>
        <name>L-homoserine</name>
        <dbReference type="ChEBI" id="CHEBI:57476"/>
    </ligand>
</feature>
<keyword evidence="11 12" id="KW-0521">NADP</keyword>
<keyword evidence="12" id="KW-0486">Methionine biosynthesis</keyword>
<evidence type="ECO:0000256" key="9">
    <source>
        <dbReference type="ARBA" id="ARBA00048841"/>
    </source>
</evidence>
<accession>A0A2T0BFT4</accession>
<reference evidence="15 16" key="1">
    <citation type="submission" date="2018-03" db="EMBL/GenBank/DDBJ databases">
        <title>Genome sequence of Clostridium vincentii DSM 10228.</title>
        <authorList>
            <person name="Poehlein A."/>
            <person name="Daniel R."/>
        </authorList>
    </citation>
    <scope>NUCLEOTIDE SEQUENCE [LARGE SCALE GENOMIC DNA]</scope>
    <source>
        <strain evidence="15 16">DSM 10228</strain>
    </source>
</reference>
<keyword evidence="16" id="KW-1185">Reference proteome</keyword>
<evidence type="ECO:0000256" key="8">
    <source>
        <dbReference type="ARBA" id="ARBA00023053"/>
    </source>
</evidence>
<evidence type="ECO:0000256" key="6">
    <source>
        <dbReference type="ARBA" id="ARBA00022697"/>
    </source>
</evidence>
<dbReference type="OrthoDB" id="9808167at2"/>
<keyword evidence="7 12" id="KW-0560">Oxidoreductase</keyword>
<dbReference type="PIRSF" id="PIRSF036497">
    <property type="entry name" value="HDH_short"/>
    <property type="match status" value="1"/>
</dbReference>